<evidence type="ECO:0000259" key="13">
    <source>
        <dbReference type="PROSITE" id="PS50885"/>
    </source>
</evidence>
<dbReference type="PROSITE" id="PS50885">
    <property type="entry name" value="HAMP"/>
    <property type="match status" value="1"/>
</dbReference>
<feature type="domain" description="HAMP" evidence="13">
    <location>
        <begin position="197"/>
        <end position="250"/>
    </location>
</feature>
<comment type="subcellular location">
    <subcellularLocation>
        <location evidence="2">Membrane</location>
    </subcellularLocation>
</comment>
<dbReference type="Proteomes" id="UP000217349">
    <property type="component" value="Chromosome"/>
</dbReference>
<evidence type="ECO:0000256" key="3">
    <source>
        <dbReference type="ARBA" id="ARBA00012438"/>
    </source>
</evidence>
<dbReference type="InterPro" id="IPR005467">
    <property type="entry name" value="His_kinase_dom"/>
</dbReference>
<dbReference type="Gene3D" id="1.10.287.130">
    <property type="match status" value="1"/>
</dbReference>
<dbReference type="Pfam" id="PF02518">
    <property type="entry name" value="HATPase_c"/>
    <property type="match status" value="1"/>
</dbReference>
<dbReference type="InterPro" id="IPR036097">
    <property type="entry name" value="HisK_dim/P_sf"/>
</dbReference>
<dbReference type="EC" id="2.7.13.3" evidence="3"/>
<organism evidence="14 15">
    <name type="scientific">Sulfurospirillum diekertiae</name>
    <dbReference type="NCBI Taxonomy" id="1854492"/>
    <lineage>
        <taxon>Bacteria</taxon>
        <taxon>Pseudomonadati</taxon>
        <taxon>Campylobacterota</taxon>
        <taxon>Epsilonproteobacteria</taxon>
        <taxon>Campylobacterales</taxon>
        <taxon>Sulfurospirillaceae</taxon>
        <taxon>Sulfurospirillum</taxon>
    </lineage>
</organism>
<evidence type="ECO:0000256" key="5">
    <source>
        <dbReference type="ARBA" id="ARBA00022679"/>
    </source>
</evidence>
<dbReference type="SMART" id="SM00304">
    <property type="entry name" value="HAMP"/>
    <property type="match status" value="1"/>
</dbReference>
<evidence type="ECO:0000256" key="2">
    <source>
        <dbReference type="ARBA" id="ARBA00004370"/>
    </source>
</evidence>
<sequence>MMQRFKNLKFRLLATLGTVLFALFYGFGYIVVHSLESSYQQTSEATLFAVLKDIKHDFNLDPSKEIIFNDNKQEFNMPILYAQVVAYDSLSNTPTVIQRSNDLKERTLKIEPSIIQQIFERPNEIVFSTMSDSNLTQQKIYIGTLLLAQNEDQILFLQCAMPYDKHTPQVKEMTSTLWAGLSSLLMIILVLASILISKSLQNVQKVTNTAKEISTQDLHSTIPQTHIAYEIDDLIATFNTLLNELQNAYAQVKQFGQNASHELKTPLTIIQGEVDIGLRKERTIEEYQRILHKVAKEVSTLHAVIEKILFLSSTTKNDLKNHFSEVYLDEVLLDAIEEKRLICEQRHITLHLNSFEALSVQGNAALLKIAITNLLDNAIKYSPSPSTITISLFSHELQIRDEGMGIKEEDLTHVFEQFYRGDKGNQNIQGSGLGLAIVKNILDLHDFTITLQSQEGVGTTVVITF</sequence>
<evidence type="ECO:0000259" key="12">
    <source>
        <dbReference type="PROSITE" id="PS50109"/>
    </source>
</evidence>
<dbReference type="InterPro" id="IPR036890">
    <property type="entry name" value="HATPase_C_sf"/>
</dbReference>
<feature type="domain" description="Histidine kinase" evidence="12">
    <location>
        <begin position="258"/>
        <end position="465"/>
    </location>
</feature>
<dbReference type="InterPro" id="IPR004358">
    <property type="entry name" value="Sig_transdc_His_kin-like_C"/>
</dbReference>
<dbReference type="SMART" id="SM00388">
    <property type="entry name" value="HisKA"/>
    <property type="match status" value="1"/>
</dbReference>
<dbReference type="InterPro" id="IPR003594">
    <property type="entry name" value="HATPase_dom"/>
</dbReference>
<dbReference type="Pfam" id="PF00512">
    <property type="entry name" value="HisKA"/>
    <property type="match status" value="1"/>
</dbReference>
<accession>A0A290HY43</accession>
<evidence type="ECO:0000256" key="6">
    <source>
        <dbReference type="ARBA" id="ARBA00022692"/>
    </source>
</evidence>
<evidence type="ECO:0000313" key="14">
    <source>
        <dbReference type="EMBL" id="ATB70580.1"/>
    </source>
</evidence>
<evidence type="ECO:0000256" key="8">
    <source>
        <dbReference type="ARBA" id="ARBA00022989"/>
    </source>
</evidence>
<dbReference type="PANTHER" id="PTHR45436:SF5">
    <property type="entry name" value="SENSOR HISTIDINE KINASE TRCS"/>
    <property type="match status" value="1"/>
</dbReference>
<dbReference type="Gene3D" id="6.10.340.10">
    <property type="match status" value="1"/>
</dbReference>
<keyword evidence="4" id="KW-0597">Phosphoprotein</keyword>
<dbReference type="Gene3D" id="3.30.565.10">
    <property type="entry name" value="Histidine kinase-like ATPase, C-terminal domain"/>
    <property type="match status" value="1"/>
</dbReference>
<dbReference type="GO" id="GO:0000155">
    <property type="term" value="F:phosphorelay sensor kinase activity"/>
    <property type="evidence" value="ECO:0007669"/>
    <property type="project" value="InterPro"/>
</dbReference>
<reference evidence="15" key="1">
    <citation type="submission" date="2017-09" db="EMBL/GenBank/DDBJ databases">
        <title>The complete genome of Sulfurospirillum sp. JPD-1.</title>
        <authorList>
            <person name="Goris T."/>
        </authorList>
    </citation>
    <scope>NUCLEOTIDE SEQUENCE [LARGE SCALE GENOMIC DNA]</scope>
    <source>
        <strain evidence="15">JPD-1</strain>
    </source>
</reference>
<dbReference type="InterPro" id="IPR003660">
    <property type="entry name" value="HAMP_dom"/>
</dbReference>
<keyword evidence="8 11" id="KW-1133">Transmembrane helix</keyword>
<evidence type="ECO:0000256" key="10">
    <source>
        <dbReference type="ARBA" id="ARBA00023136"/>
    </source>
</evidence>
<dbReference type="SMART" id="SM00387">
    <property type="entry name" value="HATPase_c"/>
    <property type="match status" value="1"/>
</dbReference>
<dbReference type="FunFam" id="3.30.565.10:FF:000006">
    <property type="entry name" value="Sensor histidine kinase WalK"/>
    <property type="match status" value="1"/>
</dbReference>
<keyword evidence="5 14" id="KW-0808">Transferase</keyword>
<gene>
    <name evidence="14" type="ORF">SJPD1_2485</name>
</gene>
<dbReference type="PANTHER" id="PTHR45436">
    <property type="entry name" value="SENSOR HISTIDINE KINASE YKOH"/>
    <property type="match status" value="1"/>
</dbReference>
<evidence type="ECO:0000256" key="11">
    <source>
        <dbReference type="SAM" id="Phobius"/>
    </source>
</evidence>
<dbReference type="PROSITE" id="PS50109">
    <property type="entry name" value="HIS_KIN"/>
    <property type="match status" value="1"/>
</dbReference>
<dbReference type="InterPro" id="IPR003661">
    <property type="entry name" value="HisK_dim/P_dom"/>
</dbReference>
<dbReference type="SUPFAM" id="SSF55874">
    <property type="entry name" value="ATPase domain of HSP90 chaperone/DNA topoisomerase II/histidine kinase"/>
    <property type="match status" value="1"/>
</dbReference>
<feature type="transmembrane region" description="Helical" evidence="11">
    <location>
        <begin position="177"/>
        <end position="196"/>
    </location>
</feature>
<evidence type="ECO:0000256" key="7">
    <source>
        <dbReference type="ARBA" id="ARBA00022777"/>
    </source>
</evidence>
<evidence type="ECO:0000256" key="9">
    <source>
        <dbReference type="ARBA" id="ARBA00023012"/>
    </source>
</evidence>
<evidence type="ECO:0000313" key="15">
    <source>
        <dbReference type="Proteomes" id="UP000217349"/>
    </source>
</evidence>
<dbReference type="GO" id="GO:0005886">
    <property type="term" value="C:plasma membrane"/>
    <property type="evidence" value="ECO:0007669"/>
    <property type="project" value="TreeGrafter"/>
</dbReference>
<dbReference type="CDD" id="cd00082">
    <property type="entry name" value="HisKA"/>
    <property type="match status" value="1"/>
</dbReference>
<dbReference type="AlphaFoldDB" id="A0A290HY43"/>
<keyword evidence="10 11" id="KW-0472">Membrane</keyword>
<proteinExistence type="predicted"/>
<dbReference type="SUPFAM" id="SSF47384">
    <property type="entry name" value="Homodimeric domain of signal transducing histidine kinase"/>
    <property type="match status" value="1"/>
</dbReference>
<comment type="catalytic activity">
    <reaction evidence="1">
        <text>ATP + protein L-histidine = ADP + protein N-phospho-L-histidine.</text>
        <dbReference type="EC" id="2.7.13.3"/>
    </reaction>
</comment>
<keyword evidence="6 11" id="KW-0812">Transmembrane</keyword>
<keyword evidence="9" id="KW-0902">Two-component regulatory system</keyword>
<name>A0A290HY43_9BACT</name>
<dbReference type="OrthoDB" id="9813151at2"/>
<dbReference type="EMBL" id="CP023275">
    <property type="protein sequence ID" value="ATB70580.1"/>
    <property type="molecule type" value="Genomic_DNA"/>
</dbReference>
<evidence type="ECO:0000256" key="1">
    <source>
        <dbReference type="ARBA" id="ARBA00000085"/>
    </source>
</evidence>
<keyword evidence="7 14" id="KW-0418">Kinase</keyword>
<evidence type="ECO:0000256" key="4">
    <source>
        <dbReference type="ARBA" id="ARBA00022553"/>
    </source>
</evidence>
<dbReference type="KEGG" id="sulj:SJPD1_2485"/>
<dbReference type="PRINTS" id="PR00344">
    <property type="entry name" value="BCTRLSENSOR"/>
</dbReference>
<dbReference type="InterPro" id="IPR050428">
    <property type="entry name" value="TCS_sensor_his_kinase"/>
</dbReference>
<protein>
    <recommendedName>
        <fullName evidence="3">histidine kinase</fullName>
        <ecNumber evidence="3">2.7.13.3</ecNumber>
    </recommendedName>
</protein>